<evidence type="ECO:0000313" key="3">
    <source>
        <dbReference type="EMBL" id="WOF16004.1"/>
    </source>
</evidence>
<dbReference type="NCBIfam" id="TIGR00251">
    <property type="entry name" value="DUF167 family protein"/>
    <property type="match status" value="1"/>
</dbReference>
<dbReference type="Pfam" id="PF02594">
    <property type="entry name" value="DUF167"/>
    <property type="match status" value="1"/>
</dbReference>
<evidence type="ECO:0000313" key="4">
    <source>
        <dbReference type="Proteomes" id="UP001301797"/>
    </source>
</evidence>
<dbReference type="PANTHER" id="PTHR13420:SF7">
    <property type="entry name" value="UPF0235 PROTEIN C15ORF40"/>
    <property type="match status" value="1"/>
</dbReference>
<organism evidence="3 4">
    <name type="scientific">Methanochimaera problematica</name>
    <dbReference type="NCBI Taxonomy" id="2609417"/>
    <lineage>
        <taxon>Archaea</taxon>
        <taxon>Methanobacteriati</taxon>
        <taxon>Methanobacteriota</taxon>
        <taxon>Stenosarchaea group</taxon>
        <taxon>Methanomicrobia</taxon>
        <taxon>Methanomicrobiales</taxon>
        <taxon>Methanomicrobiaceae</taxon>
        <taxon>Methanochimaera</taxon>
    </lineage>
</organism>
<dbReference type="AlphaFoldDB" id="A0AA97I403"/>
<dbReference type="Proteomes" id="UP001301797">
    <property type="component" value="Chromosome"/>
</dbReference>
<accession>A0AA97I403</accession>
<comment type="similarity">
    <text evidence="1 2">Belongs to the UPF0235 family.</text>
</comment>
<dbReference type="EMBL" id="CP043875">
    <property type="protein sequence ID" value="WOF16004.1"/>
    <property type="molecule type" value="Genomic_DNA"/>
</dbReference>
<gene>
    <name evidence="3" type="ORF">F1737_04440</name>
</gene>
<dbReference type="SMART" id="SM01152">
    <property type="entry name" value="DUF167"/>
    <property type="match status" value="1"/>
</dbReference>
<protein>
    <recommendedName>
        <fullName evidence="2">UPF0235 protein F1737_04440</fullName>
    </recommendedName>
</protein>
<dbReference type="SUPFAM" id="SSF69786">
    <property type="entry name" value="YggU-like"/>
    <property type="match status" value="1"/>
</dbReference>
<dbReference type="GO" id="GO:0005737">
    <property type="term" value="C:cytoplasm"/>
    <property type="evidence" value="ECO:0007669"/>
    <property type="project" value="TreeGrafter"/>
</dbReference>
<dbReference type="InterPro" id="IPR003746">
    <property type="entry name" value="DUF167"/>
</dbReference>
<dbReference type="InterPro" id="IPR036591">
    <property type="entry name" value="YggU-like_sf"/>
</dbReference>
<dbReference type="HAMAP" id="MF_00634">
    <property type="entry name" value="UPF0235"/>
    <property type="match status" value="1"/>
</dbReference>
<name>A0AA97I403_9EURY</name>
<dbReference type="KEGG" id="mefw:F1737_04440"/>
<dbReference type="RefSeq" id="WP_317137578.1">
    <property type="nucleotide sequence ID" value="NZ_CP043875.1"/>
</dbReference>
<reference evidence="3 4" key="1">
    <citation type="submission" date="2019-09" db="EMBL/GenBank/DDBJ databases">
        <title>The complete genome of Methanoplanus sp. FWC-SCC4.</title>
        <authorList>
            <person name="Chen S.-C."/>
            <person name="Zhou Y.-Z."/>
            <person name="Lai M.-C."/>
        </authorList>
    </citation>
    <scope>NUCLEOTIDE SEQUENCE [LARGE SCALE GENOMIC DNA]</scope>
    <source>
        <strain evidence="3 4">FWC-SCC4</strain>
    </source>
</reference>
<sequence>MAEFDDAVMDYEDGILISLDVSAGSKKTIFPAGYNCWRSAVSCKIKAPPVEGKANKMIISAVASYFSVHNNDVSIISGTTSSSKRVYVKGISKKNAVEILLKSL</sequence>
<evidence type="ECO:0000256" key="2">
    <source>
        <dbReference type="HAMAP-Rule" id="MF_00634"/>
    </source>
</evidence>
<keyword evidence="4" id="KW-1185">Reference proteome</keyword>
<dbReference type="GeneID" id="85229396"/>
<evidence type="ECO:0000256" key="1">
    <source>
        <dbReference type="ARBA" id="ARBA00010364"/>
    </source>
</evidence>
<proteinExistence type="inferred from homology"/>
<dbReference type="Gene3D" id="3.30.1200.10">
    <property type="entry name" value="YggU-like"/>
    <property type="match status" value="1"/>
</dbReference>
<dbReference type="PANTHER" id="PTHR13420">
    <property type="entry name" value="UPF0235 PROTEIN C15ORF40"/>
    <property type="match status" value="1"/>
</dbReference>